<dbReference type="SUPFAM" id="SSF51556">
    <property type="entry name" value="Metallo-dependent hydrolases"/>
    <property type="match status" value="1"/>
</dbReference>
<sequence>MLERMKSFKKIDAHSHIGYFGGWSNVGITPEELIAQMDEYNVEKTVICTYPIKESLDAVDKYPDRFVGAAWVNPNDTDPLGQIRDAVASHGFKAIKLHPLMHSYLPNDECVFPIAELAMELEIPLMIHTGHPPYSLPWSVAQLADFYPDLPIVMIHMGHGNGMYVQSAIDMAKKYSNLYLETSGMPMHTKIKEGYEKVGSSRIMWGLDAPFHHPTVEMQRTIVSGLSDKQLEDVFYNNAKKLLKL</sequence>
<comment type="caution">
    <text evidence="3">The sequence shown here is derived from an EMBL/GenBank/DDBJ whole genome shotgun (WGS) entry which is preliminary data.</text>
</comment>
<dbReference type="GO" id="GO:0016831">
    <property type="term" value="F:carboxy-lyase activity"/>
    <property type="evidence" value="ECO:0007669"/>
    <property type="project" value="InterPro"/>
</dbReference>
<dbReference type="InterPro" id="IPR032465">
    <property type="entry name" value="ACMSD"/>
</dbReference>
<dbReference type="InterPro" id="IPR006680">
    <property type="entry name" value="Amidohydro-rel"/>
</dbReference>
<dbReference type="PANTHER" id="PTHR21240">
    <property type="entry name" value="2-AMINO-3-CARBOXYLMUCONATE-6-SEMIALDEHYDE DECARBOXYLASE"/>
    <property type="match status" value="1"/>
</dbReference>
<keyword evidence="4" id="KW-1185">Reference proteome</keyword>
<evidence type="ECO:0000259" key="2">
    <source>
        <dbReference type="Pfam" id="PF04909"/>
    </source>
</evidence>
<evidence type="ECO:0000313" key="4">
    <source>
        <dbReference type="Proteomes" id="UP001065549"/>
    </source>
</evidence>
<accession>A0A9J6QSW2</accession>
<dbReference type="Pfam" id="PF04909">
    <property type="entry name" value="Amidohydro_2"/>
    <property type="match status" value="1"/>
</dbReference>
<dbReference type="Proteomes" id="UP001065549">
    <property type="component" value="Unassembled WGS sequence"/>
</dbReference>
<dbReference type="RefSeq" id="WP_253019628.1">
    <property type="nucleotide sequence ID" value="NZ_JAOSHN010000002.1"/>
</dbReference>
<evidence type="ECO:0000256" key="1">
    <source>
        <dbReference type="ARBA" id="ARBA00023239"/>
    </source>
</evidence>
<dbReference type="PANTHER" id="PTHR21240:SF28">
    <property type="entry name" value="ISO-OROTATE DECARBOXYLASE (EUROFUNG)"/>
    <property type="match status" value="1"/>
</dbReference>
<dbReference type="CDD" id="cd01292">
    <property type="entry name" value="metallo-dependent_hydrolases"/>
    <property type="match status" value="1"/>
</dbReference>
<dbReference type="GO" id="GO:0016787">
    <property type="term" value="F:hydrolase activity"/>
    <property type="evidence" value="ECO:0007669"/>
    <property type="project" value="InterPro"/>
</dbReference>
<reference evidence="3" key="1">
    <citation type="submission" date="2022-09" db="EMBL/GenBank/DDBJ databases">
        <title>Culturomic study of gut microbiota in children with autism spectrum disorder.</title>
        <authorList>
            <person name="Efimov B.A."/>
            <person name="Chaplin A.V."/>
            <person name="Sokolova S.R."/>
            <person name="Pikina A.P."/>
            <person name="Korzhanova M."/>
            <person name="Belova V."/>
            <person name="Korostin D."/>
        </authorList>
    </citation>
    <scope>NUCLEOTIDE SEQUENCE</scope>
    <source>
        <strain evidence="3">ASD5510</strain>
    </source>
</reference>
<dbReference type="AlphaFoldDB" id="A0A9J6QSW2"/>
<dbReference type="GO" id="GO:0019748">
    <property type="term" value="P:secondary metabolic process"/>
    <property type="evidence" value="ECO:0007669"/>
    <property type="project" value="TreeGrafter"/>
</dbReference>
<dbReference type="InterPro" id="IPR032466">
    <property type="entry name" value="Metal_Hydrolase"/>
</dbReference>
<evidence type="ECO:0000313" key="3">
    <source>
        <dbReference type="EMBL" id="MCU7377771.1"/>
    </source>
</evidence>
<name>A0A9J6QSW2_9FIRM</name>
<organism evidence="3 4">
    <name type="scientific">Hominibacterium faecale</name>
    <dbReference type="NCBI Taxonomy" id="2839743"/>
    <lineage>
        <taxon>Bacteria</taxon>
        <taxon>Bacillati</taxon>
        <taxon>Bacillota</taxon>
        <taxon>Clostridia</taxon>
        <taxon>Peptostreptococcales</taxon>
        <taxon>Anaerovoracaceae</taxon>
        <taxon>Hominibacterium</taxon>
    </lineage>
</organism>
<dbReference type="GO" id="GO:0005737">
    <property type="term" value="C:cytoplasm"/>
    <property type="evidence" value="ECO:0007669"/>
    <property type="project" value="TreeGrafter"/>
</dbReference>
<dbReference type="Gene3D" id="3.20.20.140">
    <property type="entry name" value="Metal-dependent hydrolases"/>
    <property type="match status" value="1"/>
</dbReference>
<proteinExistence type="predicted"/>
<protein>
    <submittedName>
        <fullName evidence="3">Amidohydrolase family protein</fullName>
    </submittedName>
</protein>
<keyword evidence="1" id="KW-0456">Lyase</keyword>
<gene>
    <name evidence="3" type="ORF">OBO34_05300</name>
</gene>
<dbReference type="EMBL" id="JAOSHN010000002">
    <property type="protein sequence ID" value="MCU7377771.1"/>
    <property type="molecule type" value="Genomic_DNA"/>
</dbReference>
<feature type="domain" description="Amidohydrolase-related" evidence="2">
    <location>
        <begin position="54"/>
        <end position="245"/>
    </location>
</feature>